<accession>B3EDI9</accession>
<dbReference type="OrthoDB" id="5393676at2"/>
<dbReference type="AlphaFoldDB" id="B3EDI9"/>
<reference evidence="1 2" key="1">
    <citation type="submission" date="2008-05" db="EMBL/GenBank/DDBJ databases">
        <title>Complete sequence of Chlorobium limicola DSM 245.</title>
        <authorList>
            <consortium name="US DOE Joint Genome Institute"/>
            <person name="Lucas S."/>
            <person name="Copeland A."/>
            <person name="Lapidus A."/>
            <person name="Glavina del Rio T."/>
            <person name="Dalin E."/>
            <person name="Tice H."/>
            <person name="Bruce D."/>
            <person name="Goodwin L."/>
            <person name="Pitluck S."/>
            <person name="Schmutz J."/>
            <person name="Larimer F."/>
            <person name="Land M."/>
            <person name="Hauser L."/>
            <person name="Kyrpides N."/>
            <person name="Ovchinnikova G."/>
            <person name="Zhao F."/>
            <person name="Li T."/>
            <person name="Liu Z."/>
            <person name="Overmann J."/>
            <person name="Bryant D.A."/>
            <person name="Richardson P."/>
        </authorList>
    </citation>
    <scope>NUCLEOTIDE SEQUENCE [LARGE SCALE GENOMIC DNA]</scope>
    <source>
        <strain evidence="2">DSM 245 / NBRC 103803 / 6330</strain>
    </source>
</reference>
<sequence length="203" mass="23282">MMHCFSKCHRKRLENWKQELLCADIRQANLERWLFIHVAGVLFAEKPGELVILKKDLFGLDPEILLKTVLSFCRAWETDFRLLDDTGQSLKIIIYRAVSVNKRLSSASKKILHCVLKYPFGLDSDMFFTEIASRWRAYGSIPHEIGIALGYPMKDVWGFMGISSDPCSGTCGWRIFGDPEPSIKMKARYEQARLLASQYLEAA</sequence>
<dbReference type="EMBL" id="CP001097">
    <property type="protein sequence ID" value="ACD90614.1"/>
    <property type="molecule type" value="Genomic_DNA"/>
</dbReference>
<proteinExistence type="predicted"/>
<dbReference type="STRING" id="290315.Clim_1566"/>
<dbReference type="InterPro" id="IPR024523">
    <property type="entry name" value="DUF3793"/>
</dbReference>
<protein>
    <recommendedName>
        <fullName evidence="3">DUF3793 domain-containing protein</fullName>
    </recommendedName>
</protein>
<organism evidence="1 2">
    <name type="scientific">Chlorobium limicola (strain DSM 245 / NBRC 103803 / 6330)</name>
    <dbReference type="NCBI Taxonomy" id="290315"/>
    <lineage>
        <taxon>Bacteria</taxon>
        <taxon>Pseudomonadati</taxon>
        <taxon>Chlorobiota</taxon>
        <taxon>Chlorobiia</taxon>
        <taxon>Chlorobiales</taxon>
        <taxon>Chlorobiaceae</taxon>
        <taxon>Chlorobium/Pelodictyon group</taxon>
        <taxon>Chlorobium</taxon>
    </lineage>
</organism>
<dbReference type="RefSeq" id="WP_012466489.1">
    <property type="nucleotide sequence ID" value="NC_010803.1"/>
</dbReference>
<dbReference type="HOGENOM" id="CLU_080981_1_0_10"/>
<dbReference type="Pfam" id="PF12672">
    <property type="entry name" value="DUF3793"/>
    <property type="match status" value="1"/>
</dbReference>
<evidence type="ECO:0008006" key="3">
    <source>
        <dbReference type="Google" id="ProtNLM"/>
    </source>
</evidence>
<dbReference type="Proteomes" id="UP000008841">
    <property type="component" value="Chromosome"/>
</dbReference>
<evidence type="ECO:0000313" key="1">
    <source>
        <dbReference type="EMBL" id="ACD90614.1"/>
    </source>
</evidence>
<dbReference type="KEGG" id="cli:Clim_1566"/>
<gene>
    <name evidence="1" type="ordered locus">Clim_1566</name>
</gene>
<dbReference type="eggNOG" id="ENOG50303A3">
    <property type="taxonomic scope" value="Bacteria"/>
</dbReference>
<name>B3EDI9_CHLL2</name>
<evidence type="ECO:0000313" key="2">
    <source>
        <dbReference type="Proteomes" id="UP000008841"/>
    </source>
</evidence>